<gene>
    <name evidence="2" type="primary">MYN1_Chr_753</name>
    <name evidence="2" type="ORF">PMYN1_Chma772</name>
</gene>
<keyword evidence="2" id="KW-0934">Plastid</keyword>
<evidence type="ECO:0000313" key="2">
    <source>
        <dbReference type="EMBL" id="BBL86577.1"/>
    </source>
</evidence>
<dbReference type="EMBL" id="LC490351">
    <property type="protein sequence ID" value="BBL86577.1"/>
    <property type="molecule type" value="Genomic_DNA"/>
</dbReference>
<protein>
    <submittedName>
        <fullName evidence="2">Uncharacterized protein</fullName>
    </submittedName>
</protein>
<feature type="transmembrane region" description="Helical" evidence="1">
    <location>
        <begin position="45"/>
        <end position="68"/>
    </location>
</feature>
<reference evidence="2 3" key="1">
    <citation type="submission" date="2019-06" db="EMBL/GenBank/DDBJ databases">
        <title>A hidden player of endosymbiotic evolution: DNA virus triggered massive gene transfer.</title>
        <authorList>
            <person name="Matsuo M."/>
            <person name="Katahata A."/>
            <person name="Tachikawa M."/>
            <person name="Minakuchi Y."/>
            <person name="Noguchi H."/>
            <person name="Toyoda A."/>
            <person name="Fujiyama A."/>
            <person name="Suzuki Y."/>
            <person name="Satoh S."/>
            <person name="Nakayama T."/>
            <person name="Kamikawa R."/>
            <person name="Nomura M."/>
            <person name="Inagaki Y."/>
            <person name="Ishida K."/>
            <person name="Obokata J."/>
        </authorList>
    </citation>
    <scope>NUCLEOTIDE SEQUENCE [LARGE SCALE GENOMIC DNA]</scope>
    <source>
        <strain evidence="2 3">MYN1</strain>
    </source>
</reference>
<feature type="transmembrane region" description="Helical" evidence="1">
    <location>
        <begin position="7"/>
        <end position="25"/>
    </location>
</feature>
<dbReference type="Proteomes" id="UP000503178">
    <property type="component" value="Chromatophore Pltd"/>
</dbReference>
<name>A0A5K7VWK6_9EUKA</name>
<proteinExistence type="predicted"/>
<evidence type="ECO:0000313" key="3">
    <source>
        <dbReference type="Proteomes" id="UP000503178"/>
    </source>
</evidence>
<sequence>MKAIQRLLILQLLIPCIGTIYLSLINPVLRTHRGFFLTQSTDVPIGILIIISSGINSIITGTTIFLISNIVRNSVNERDINVLLEYSSDQSVENNKVNGIYCSQWKSLKNHTFPKAKSDNFQRHLNNPIPTIVVPFHIHHGTTNDF</sequence>
<keyword evidence="1" id="KW-0812">Transmembrane</keyword>
<accession>A0A5K7VWK6</accession>
<dbReference type="AlphaFoldDB" id="A0A5K7VWK6"/>
<evidence type="ECO:0000256" key="1">
    <source>
        <dbReference type="SAM" id="Phobius"/>
    </source>
</evidence>
<organism evidence="2 3">
    <name type="scientific">Paulinella micropora</name>
    <dbReference type="NCBI Taxonomy" id="1928728"/>
    <lineage>
        <taxon>Eukaryota</taxon>
        <taxon>Sar</taxon>
        <taxon>Rhizaria</taxon>
        <taxon>Cercozoa</taxon>
        <taxon>Imbricatea</taxon>
        <taxon>Silicofilosea</taxon>
        <taxon>Euglyphida</taxon>
        <taxon>Paulinellidae</taxon>
        <taxon>Paulinella</taxon>
    </lineage>
</organism>
<keyword evidence="1" id="KW-0472">Membrane</keyword>
<keyword evidence="3" id="KW-1185">Reference proteome</keyword>
<geneLocation type="organellar chromatophore" evidence="2"/>
<keyword evidence="1" id="KW-1133">Transmembrane helix</keyword>